<accession>A0A0B2UJ42</accession>
<dbReference type="Pfam" id="PF01974">
    <property type="entry name" value="tRNA_int_endo"/>
    <property type="match status" value="1"/>
</dbReference>
<dbReference type="InterPro" id="IPR006676">
    <property type="entry name" value="tRNA_splic"/>
</dbReference>
<dbReference type="CDD" id="cd22363">
    <property type="entry name" value="tRNA-intron_lyase_C"/>
    <property type="match status" value="1"/>
</dbReference>
<dbReference type="InterPro" id="IPR036167">
    <property type="entry name" value="tRNA_intron_Endo_cat-like_sf"/>
</dbReference>
<keyword evidence="5" id="KW-0255">Endonuclease</keyword>
<dbReference type="OrthoDB" id="10249562at2759"/>
<comment type="similarity">
    <text evidence="1">Belongs to the tRNA-intron endonuclease family.</text>
</comment>
<evidence type="ECO:0000256" key="1">
    <source>
        <dbReference type="ARBA" id="ARBA00008078"/>
    </source>
</evidence>
<gene>
    <name evidence="5" type="primary">Tsen2</name>
    <name evidence="5" type="ORF">Tcan_02512</name>
</gene>
<evidence type="ECO:0000256" key="3">
    <source>
        <dbReference type="ARBA" id="ARBA00034031"/>
    </source>
</evidence>
<evidence type="ECO:0000313" key="6">
    <source>
        <dbReference type="Proteomes" id="UP000031036"/>
    </source>
</evidence>
<dbReference type="Gene3D" id="3.40.1350.10">
    <property type="match status" value="1"/>
</dbReference>
<keyword evidence="5" id="KW-0540">Nuclease</keyword>
<evidence type="ECO:0000256" key="2">
    <source>
        <dbReference type="ARBA" id="ARBA00012573"/>
    </source>
</evidence>
<dbReference type="GO" id="GO:0000379">
    <property type="term" value="P:tRNA-type intron splice site recognition and cleavage"/>
    <property type="evidence" value="ECO:0007669"/>
    <property type="project" value="TreeGrafter"/>
</dbReference>
<dbReference type="AlphaFoldDB" id="A0A0B2UJ42"/>
<dbReference type="OMA" id="FVERKMN"/>
<sequence>MDLMYFERKRGVPENYRRPIIVPLGRFNGVLIGGEVLVSEPDQANDLNDMGCFGNFLERRVPVVAPECFGIKSRLLKTSVRASGKDAKSEFGPRAVRLAATEKVNEILQSATTSGNRAEGDPSEKPNTAFVIKNGAEYENAAESNNKLEGFENTATVNEKFVEENRGQNEGKLATRVTGDEKMCIETVVRENSEALKKMELWASMLSKDTRLRLGMEEAMYLANDLKVLEVSVANKLLSKDELWRRFYCLAGVNFVKRYACYRHLRRLGWVVRPGLAYGVDFMLYCDGPDYHHSSAAVRLVDDEQMDARLFAVLNRGLNNMKKALLEVRVDIPMGLSLVESLKCMERVSVECLTVATCRLHDLKNE</sequence>
<evidence type="ECO:0000313" key="5">
    <source>
        <dbReference type="EMBL" id="KHN71101.1"/>
    </source>
</evidence>
<organism evidence="5 6">
    <name type="scientific">Toxocara canis</name>
    <name type="common">Canine roundworm</name>
    <dbReference type="NCBI Taxonomy" id="6265"/>
    <lineage>
        <taxon>Eukaryota</taxon>
        <taxon>Metazoa</taxon>
        <taxon>Ecdysozoa</taxon>
        <taxon>Nematoda</taxon>
        <taxon>Chromadorea</taxon>
        <taxon>Rhabditida</taxon>
        <taxon>Spirurina</taxon>
        <taxon>Ascaridomorpha</taxon>
        <taxon>Ascaridoidea</taxon>
        <taxon>Toxocaridae</taxon>
        <taxon>Toxocara</taxon>
    </lineage>
</organism>
<dbReference type="PANTHER" id="PTHR21227:SF0">
    <property type="entry name" value="TRNA-SPLICING ENDONUCLEASE SUBUNIT SEN2"/>
    <property type="match status" value="1"/>
</dbReference>
<dbReference type="GO" id="GO:0005737">
    <property type="term" value="C:cytoplasm"/>
    <property type="evidence" value="ECO:0007669"/>
    <property type="project" value="TreeGrafter"/>
</dbReference>
<dbReference type="GO" id="GO:0000213">
    <property type="term" value="F:tRNA-intron lyase activity"/>
    <property type="evidence" value="ECO:0007669"/>
    <property type="project" value="UniProtKB-EC"/>
</dbReference>
<dbReference type="SUPFAM" id="SSF53032">
    <property type="entry name" value="tRNA-intron endonuclease catalytic domain-like"/>
    <property type="match status" value="1"/>
</dbReference>
<proteinExistence type="inferred from homology"/>
<evidence type="ECO:0000259" key="4">
    <source>
        <dbReference type="Pfam" id="PF01974"/>
    </source>
</evidence>
<dbReference type="STRING" id="6265.A0A0B2UJ42"/>
<dbReference type="InterPro" id="IPR011856">
    <property type="entry name" value="tRNA_endonuc-like_dom_sf"/>
</dbReference>
<dbReference type="EC" id="4.6.1.16" evidence="2"/>
<comment type="caution">
    <text evidence="5">The sequence shown here is derived from an EMBL/GenBank/DDBJ whole genome shotgun (WGS) entry which is preliminary data.</text>
</comment>
<keyword evidence="6" id="KW-1185">Reference proteome</keyword>
<keyword evidence="5" id="KW-0378">Hydrolase</keyword>
<dbReference type="Proteomes" id="UP000031036">
    <property type="component" value="Unassembled WGS sequence"/>
</dbReference>
<dbReference type="GO" id="GO:0000214">
    <property type="term" value="C:tRNA-intron endonuclease complex"/>
    <property type="evidence" value="ECO:0007669"/>
    <property type="project" value="TreeGrafter"/>
</dbReference>
<dbReference type="EMBL" id="JPKZ01022741">
    <property type="protein sequence ID" value="KHN71101.1"/>
    <property type="molecule type" value="Genomic_DNA"/>
</dbReference>
<dbReference type="GO" id="GO:0003676">
    <property type="term" value="F:nucleic acid binding"/>
    <property type="evidence" value="ECO:0007669"/>
    <property type="project" value="InterPro"/>
</dbReference>
<dbReference type="InterPro" id="IPR006677">
    <property type="entry name" value="tRNA_intron_Endonuc_cat-like"/>
</dbReference>
<protein>
    <recommendedName>
        <fullName evidence="2">tRNA-intron lyase</fullName>
        <ecNumber evidence="2">4.6.1.16</ecNumber>
    </recommendedName>
</protein>
<feature type="domain" description="tRNA intron endonuclease catalytic" evidence="4">
    <location>
        <begin position="255"/>
        <end position="328"/>
    </location>
</feature>
<reference evidence="5 6" key="1">
    <citation type="submission" date="2014-11" db="EMBL/GenBank/DDBJ databases">
        <title>Genetic blueprint of the zoonotic pathogen Toxocara canis.</title>
        <authorList>
            <person name="Zhu X.-Q."/>
            <person name="Korhonen P.K."/>
            <person name="Cai H."/>
            <person name="Young N.D."/>
            <person name="Nejsum P."/>
            <person name="von Samson-Himmelstjerna G."/>
            <person name="Boag P.R."/>
            <person name="Tan P."/>
            <person name="Li Q."/>
            <person name="Min J."/>
            <person name="Yang Y."/>
            <person name="Wang X."/>
            <person name="Fang X."/>
            <person name="Hall R.S."/>
            <person name="Hofmann A."/>
            <person name="Sternberg P.W."/>
            <person name="Jex A.R."/>
            <person name="Gasser R.B."/>
        </authorList>
    </citation>
    <scope>NUCLEOTIDE SEQUENCE [LARGE SCALE GENOMIC DNA]</scope>
    <source>
        <strain evidence="5">PN_DK_2014</strain>
    </source>
</reference>
<name>A0A0B2UJ42_TOXCA</name>
<dbReference type="PANTHER" id="PTHR21227">
    <property type="entry name" value="TRNA-SPLICING ENDONUCLEASE SUBUNIT SEN2"/>
    <property type="match status" value="1"/>
</dbReference>
<comment type="catalytic activity">
    <reaction evidence="3">
        <text>pretRNA = a 3'-half-tRNA molecule with a 5'-OH end + a 5'-half-tRNA molecule with a 2',3'-cyclic phosphate end + an intron with a 2',3'-cyclic phosphate and a 5'-hydroxyl terminus.</text>
        <dbReference type="EC" id="4.6.1.16"/>
    </reaction>
</comment>